<dbReference type="PROSITE" id="PS51318">
    <property type="entry name" value="TAT"/>
    <property type="match status" value="1"/>
</dbReference>
<dbReference type="AlphaFoldDB" id="A0A7W9G8V0"/>
<proteinExistence type="predicted"/>
<dbReference type="Proteomes" id="UP000579153">
    <property type="component" value="Unassembled WGS sequence"/>
</dbReference>
<feature type="chain" id="PRO_5031060980" evidence="1">
    <location>
        <begin position="35"/>
        <end position="100"/>
    </location>
</feature>
<name>A0A7W9G8V0_9ACTN</name>
<sequence length="100" mass="10740">MNRQPKVRRWLAKLSLVALAAVGTAVAVAPPAQAAPGYVYTTFKGDAAADQELWVYSSSNGTNFSVLADTNYRGPTGVLRDPSIIQHNGLYCIALYRLGL</sequence>
<evidence type="ECO:0000313" key="2">
    <source>
        <dbReference type="EMBL" id="MBB5779355.1"/>
    </source>
</evidence>
<protein>
    <submittedName>
        <fullName evidence="2">Uncharacterized protein</fullName>
    </submittedName>
</protein>
<evidence type="ECO:0000313" key="3">
    <source>
        <dbReference type="Proteomes" id="UP000579153"/>
    </source>
</evidence>
<keyword evidence="1" id="KW-0732">Signal</keyword>
<comment type="caution">
    <text evidence="2">The sequence shown here is derived from an EMBL/GenBank/DDBJ whole genome shotgun (WGS) entry which is preliminary data.</text>
</comment>
<organism evidence="2 3">
    <name type="scientific">Nonomuraea jabiensis</name>
    <dbReference type="NCBI Taxonomy" id="882448"/>
    <lineage>
        <taxon>Bacteria</taxon>
        <taxon>Bacillati</taxon>
        <taxon>Actinomycetota</taxon>
        <taxon>Actinomycetes</taxon>
        <taxon>Streptosporangiales</taxon>
        <taxon>Streptosporangiaceae</taxon>
        <taxon>Nonomuraea</taxon>
    </lineage>
</organism>
<keyword evidence="3" id="KW-1185">Reference proteome</keyword>
<dbReference type="EMBL" id="JACHMB010000001">
    <property type="protein sequence ID" value="MBB5779355.1"/>
    <property type="molecule type" value="Genomic_DNA"/>
</dbReference>
<evidence type="ECO:0000256" key="1">
    <source>
        <dbReference type="SAM" id="SignalP"/>
    </source>
</evidence>
<gene>
    <name evidence="2" type="ORF">HD596_006111</name>
</gene>
<dbReference type="RefSeq" id="WP_185072675.1">
    <property type="nucleotide sequence ID" value="NZ_JACHMB010000001.1"/>
</dbReference>
<dbReference type="InterPro" id="IPR006311">
    <property type="entry name" value="TAT_signal"/>
</dbReference>
<feature type="signal peptide" evidence="1">
    <location>
        <begin position="1"/>
        <end position="34"/>
    </location>
</feature>
<reference evidence="2 3" key="1">
    <citation type="submission" date="2020-08" db="EMBL/GenBank/DDBJ databases">
        <title>Sequencing the genomes of 1000 actinobacteria strains.</title>
        <authorList>
            <person name="Klenk H.-P."/>
        </authorList>
    </citation>
    <scope>NUCLEOTIDE SEQUENCE [LARGE SCALE GENOMIC DNA]</scope>
    <source>
        <strain evidence="2 3">DSM 45507</strain>
    </source>
</reference>
<accession>A0A7W9G8V0</accession>